<keyword evidence="2" id="KW-1185">Reference proteome</keyword>
<dbReference type="RefSeq" id="WP_171319383.1">
    <property type="nucleotide sequence ID" value="NZ_JABFCY010000017.1"/>
</dbReference>
<sequence>MAARGKPAHFRLAKVCNTLNTTEKQLANTLGLSLAALKAIENREVPLYLQLALTAMMDGLHPNPLFRKEKHEIDNESELVPLRLVR</sequence>
<accession>A0A849KVL3</accession>
<dbReference type="AlphaFoldDB" id="A0A849KVL3"/>
<proteinExistence type="predicted"/>
<dbReference type="EMBL" id="JABFCY010000017">
    <property type="protein sequence ID" value="NNU62979.1"/>
    <property type="molecule type" value="Genomic_DNA"/>
</dbReference>
<evidence type="ECO:0000313" key="2">
    <source>
        <dbReference type="Proteomes" id="UP000574931"/>
    </source>
</evidence>
<comment type="caution">
    <text evidence="1">The sequence shown here is derived from an EMBL/GenBank/DDBJ whole genome shotgun (WGS) entry which is preliminary data.</text>
</comment>
<evidence type="ECO:0008006" key="3">
    <source>
        <dbReference type="Google" id="ProtNLM"/>
    </source>
</evidence>
<dbReference type="Proteomes" id="UP000574931">
    <property type="component" value="Unassembled WGS sequence"/>
</dbReference>
<evidence type="ECO:0000313" key="1">
    <source>
        <dbReference type="EMBL" id="NNU62979.1"/>
    </source>
</evidence>
<reference evidence="1 2" key="1">
    <citation type="submission" date="2020-05" db="EMBL/GenBank/DDBJ databases">
        <title>Draft Genome Sequence of Ochrobactrum soli Isolated from Stable Fly Gut.</title>
        <authorList>
            <person name="Pileggi M.T."/>
            <person name="Vazhakkala L.J."/>
            <person name="Wong C.N."/>
        </authorList>
    </citation>
    <scope>NUCLEOTIDE SEQUENCE [LARGE SCALE GENOMIC DNA]</scope>
    <source>
        <strain evidence="1 2">MTP-C0764</strain>
    </source>
</reference>
<name>A0A849KVL3_9HYPH</name>
<protein>
    <recommendedName>
        <fullName evidence="3">HTH cro/C1-type domain-containing protein</fullName>
    </recommendedName>
</protein>
<gene>
    <name evidence="1" type="ORF">HKX02_22355</name>
</gene>
<organism evidence="1 2">
    <name type="scientific">Ochrobactrum soli</name>
    <dbReference type="NCBI Taxonomy" id="2448455"/>
    <lineage>
        <taxon>Bacteria</taxon>
        <taxon>Pseudomonadati</taxon>
        <taxon>Pseudomonadota</taxon>
        <taxon>Alphaproteobacteria</taxon>
        <taxon>Hyphomicrobiales</taxon>
        <taxon>Brucellaceae</taxon>
        <taxon>Brucella/Ochrobactrum group</taxon>
        <taxon>Ochrobactrum</taxon>
    </lineage>
</organism>